<reference evidence="2" key="2">
    <citation type="submission" date="2020-05" db="UniProtKB">
        <authorList>
            <consortium name="EnsemblMetazoa"/>
        </authorList>
    </citation>
    <scope>IDENTIFICATION</scope>
    <source>
        <strain evidence="2">wikel</strain>
    </source>
</reference>
<reference evidence="1 3" key="1">
    <citation type="submission" date="2008-03" db="EMBL/GenBank/DDBJ databases">
        <title>Annotation of Ixodes scapularis.</title>
        <authorList>
            <consortium name="Ixodes scapularis Genome Project Consortium"/>
            <person name="Caler E."/>
            <person name="Hannick L.I."/>
            <person name="Bidwell S."/>
            <person name="Joardar V."/>
            <person name="Thiagarajan M."/>
            <person name="Amedeo P."/>
            <person name="Galinsky K.J."/>
            <person name="Schobel S."/>
            <person name="Inman J."/>
            <person name="Hostetler J."/>
            <person name="Miller J."/>
            <person name="Hammond M."/>
            <person name="Megy K."/>
            <person name="Lawson D."/>
            <person name="Kodira C."/>
            <person name="Sutton G."/>
            <person name="Meyer J."/>
            <person name="Hill C.A."/>
            <person name="Birren B."/>
            <person name="Nene V."/>
            <person name="Collins F."/>
            <person name="Alarcon-Chaidez F."/>
            <person name="Wikel S."/>
            <person name="Strausberg R."/>
        </authorList>
    </citation>
    <scope>NUCLEOTIDE SEQUENCE [LARGE SCALE GENOMIC DNA]</scope>
    <source>
        <strain evidence="3">Wikel</strain>
        <strain evidence="1">Wikel colony</strain>
    </source>
</reference>
<dbReference type="VEuPathDB" id="VectorBase:ISCI019552"/>
<evidence type="ECO:0000313" key="3">
    <source>
        <dbReference type="Proteomes" id="UP000001555"/>
    </source>
</evidence>
<dbReference type="EMBL" id="ABJB010254642">
    <property type="status" value="NOT_ANNOTATED_CDS"/>
    <property type="molecule type" value="Genomic_DNA"/>
</dbReference>
<keyword evidence="3" id="KW-1185">Reference proteome</keyword>
<dbReference type="PaxDb" id="6945-B7PWQ3"/>
<dbReference type="EnsemblMetazoa" id="ISCW019552-RA">
    <property type="protein sequence ID" value="ISCW019552-PA"/>
    <property type="gene ID" value="ISCW019552"/>
</dbReference>
<dbReference type="HOGENOM" id="CLU_2335948_0_0_1"/>
<accession>B7PWQ3</accession>
<dbReference type="AlphaFoldDB" id="B7PWQ3"/>
<dbReference type="OrthoDB" id="6487860at2759"/>
<proteinExistence type="predicted"/>
<dbReference type="EMBL" id="ABJB011094882">
    <property type="status" value="NOT_ANNOTATED_CDS"/>
    <property type="molecule type" value="Genomic_DNA"/>
</dbReference>
<dbReference type="VEuPathDB" id="VectorBase:ISCW019552"/>
<name>B7PWQ3_IXOSC</name>
<dbReference type="EMBL" id="ABJB010405538">
    <property type="status" value="NOT_ANNOTATED_CDS"/>
    <property type="molecule type" value="Genomic_DNA"/>
</dbReference>
<sequence length="98" mass="11295">MAKMWEFDAFLEDGDEDFDSYVERFRHYCTVAKVEGEALKKSAFITAIGKKSYKTLKDLLLPAKPEEKTYADLVSYEMLLGLRDREMISHKGYVASVD</sequence>
<dbReference type="VEuPathDB" id="VectorBase:ISCP_017982"/>
<gene>
    <name evidence="1" type="ORF">IscW_ISCW019552</name>
</gene>
<dbReference type="InParanoid" id="B7PWQ3"/>
<dbReference type="Proteomes" id="UP000001555">
    <property type="component" value="Unassembled WGS sequence"/>
</dbReference>
<organism>
    <name type="scientific">Ixodes scapularis</name>
    <name type="common">Black-legged tick</name>
    <name type="synonym">Deer tick</name>
    <dbReference type="NCBI Taxonomy" id="6945"/>
    <lineage>
        <taxon>Eukaryota</taxon>
        <taxon>Metazoa</taxon>
        <taxon>Ecdysozoa</taxon>
        <taxon>Arthropoda</taxon>
        <taxon>Chelicerata</taxon>
        <taxon>Arachnida</taxon>
        <taxon>Acari</taxon>
        <taxon>Parasitiformes</taxon>
        <taxon>Ixodida</taxon>
        <taxon>Ixodoidea</taxon>
        <taxon>Ixodidae</taxon>
        <taxon>Ixodinae</taxon>
        <taxon>Ixodes</taxon>
    </lineage>
</organism>
<evidence type="ECO:0000313" key="2">
    <source>
        <dbReference type="EnsemblMetazoa" id="ISCW019552-PA"/>
    </source>
</evidence>
<evidence type="ECO:0000313" key="1">
    <source>
        <dbReference type="EMBL" id="EEC11025.1"/>
    </source>
</evidence>
<dbReference type="EMBL" id="DS809732">
    <property type="protein sequence ID" value="EEC11025.1"/>
    <property type="molecule type" value="Genomic_DNA"/>
</dbReference>
<protein>
    <submittedName>
        <fullName evidence="1 2">Uncharacterized protein</fullName>
    </submittedName>
</protein>